<keyword evidence="2" id="KW-1185">Reference proteome</keyword>
<dbReference type="EMBL" id="JBHSDS010000017">
    <property type="protein sequence ID" value="MFC4360331.1"/>
    <property type="molecule type" value="Genomic_DNA"/>
</dbReference>
<accession>A0ABD5PHT9</accession>
<dbReference type="Pfam" id="PF21811">
    <property type="entry name" value="RdfA"/>
    <property type="match status" value="1"/>
</dbReference>
<dbReference type="RefSeq" id="WP_267620383.1">
    <property type="nucleotide sequence ID" value="NZ_JAODIW010000005.1"/>
</dbReference>
<gene>
    <name evidence="1" type="primary">rdfA</name>
    <name evidence="1" type="ORF">ACFO0N_20490</name>
</gene>
<organism evidence="1 2">
    <name type="scientific">Halobium salinum</name>
    <dbReference type="NCBI Taxonomy" id="1364940"/>
    <lineage>
        <taxon>Archaea</taxon>
        <taxon>Methanobacteriati</taxon>
        <taxon>Methanobacteriota</taxon>
        <taxon>Stenosarchaea group</taxon>
        <taxon>Halobacteria</taxon>
        <taxon>Halobacteriales</taxon>
        <taxon>Haloferacaceae</taxon>
        <taxon>Halobium</taxon>
    </lineage>
</organism>
<dbReference type="AlphaFoldDB" id="A0ABD5PHT9"/>
<proteinExistence type="predicted"/>
<evidence type="ECO:0000313" key="2">
    <source>
        <dbReference type="Proteomes" id="UP001595921"/>
    </source>
</evidence>
<sequence>MTDSDSADPPSRTKVGRLIGEYGLDGIGEEFERRWTGQSGERDSLRTLADAFNERLLERAMRDAGMDPLEGEVENVYRLLTDEDVSRGVETEVTARLEGEGVDVERLMTDFVTYQAIRTFLKDVRGAEYEADDGDSVERARSSFARLVGRTTAVVEQKLTQLRSSDELTLGSFRVRTAITVYCEDCETQYEVDALLNAGGCECESGD</sequence>
<dbReference type="InterPro" id="IPR048925">
    <property type="entry name" value="RdfA"/>
</dbReference>
<dbReference type="Proteomes" id="UP001595921">
    <property type="component" value="Unassembled WGS sequence"/>
</dbReference>
<protein>
    <submittedName>
        <fullName evidence="1">Rod-determining factor RdfA</fullName>
    </submittedName>
</protein>
<reference evidence="1 2" key="1">
    <citation type="journal article" date="2019" name="Int. J. Syst. Evol. Microbiol.">
        <title>The Global Catalogue of Microorganisms (GCM) 10K type strain sequencing project: providing services to taxonomists for standard genome sequencing and annotation.</title>
        <authorList>
            <consortium name="The Broad Institute Genomics Platform"/>
            <consortium name="The Broad Institute Genome Sequencing Center for Infectious Disease"/>
            <person name="Wu L."/>
            <person name="Ma J."/>
        </authorList>
    </citation>
    <scope>NUCLEOTIDE SEQUENCE [LARGE SCALE GENOMIC DNA]</scope>
    <source>
        <strain evidence="1 2">CGMCC 1.12553</strain>
    </source>
</reference>
<comment type="caution">
    <text evidence="1">The sequence shown here is derived from an EMBL/GenBank/DDBJ whole genome shotgun (WGS) entry which is preliminary data.</text>
</comment>
<name>A0ABD5PHT9_9EURY</name>
<evidence type="ECO:0000313" key="1">
    <source>
        <dbReference type="EMBL" id="MFC4360331.1"/>
    </source>
</evidence>